<comment type="caution">
    <text evidence="1">The sequence shown here is derived from an EMBL/GenBank/DDBJ whole genome shotgun (WGS) entry which is preliminary data.</text>
</comment>
<proteinExistence type="predicted"/>
<sequence length="96" mass="10737">MERRMESIVCEPLKIDFFPPMKSSSSSLIKSPSNDSLVKILKICVDGGPLVERNGFSQKCFEFIIVLCVCFAMRFVDGGSKGLQWENFKAYGFVSA</sequence>
<name>A0AAV4T2B5_CAEEX</name>
<organism evidence="1 2">
    <name type="scientific">Caerostris extrusa</name>
    <name type="common">Bark spider</name>
    <name type="synonym">Caerostris bankana</name>
    <dbReference type="NCBI Taxonomy" id="172846"/>
    <lineage>
        <taxon>Eukaryota</taxon>
        <taxon>Metazoa</taxon>
        <taxon>Ecdysozoa</taxon>
        <taxon>Arthropoda</taxon>
        <taxon>Chelicerata</taxon>
        <taxon>Arachnida</taxon>
        <taxon>Araneae</taxon>
        <taxon>Araneomorphae</taxon>
        <taxon>Entelegynae</taxon>
        <taxon>Araneoidea</taxon>
        <taxon>Araneidae</taxon>
        <taxon>Caerostris</taxon>
    </lineage>
</organism>
<reference evidence="1 2" key="1">
    <citation type="submission" date="2021-06" db="EMBL/GenBank/DDBJ databases">
        <title>Caerostris extrusa draft genome.</title>
        <authorList>
            <person name="Kono N."/>
            <person name="Arakawa K."/>
        </authorList>
    </citation>
    <scope>NUCLEOTIDE SEQUENCE [LARGE SCALE GENOMIC DNA]</scope>
</reference>
<dbReference type="AlphaFoldDB" id="A0AAV4T2B5"/>
<evidence type="ECO:0000313" key="2">
    <source>
        <dbReference type="Proteomes" id="UP001054945"/>
    </source>
</evidence>
<dbReference type="Proteomes" id="UP001054945">
    <property type="component" value="Unassembled WGS sequence"/>
</dbReference>
<dbReference type="EMBL" id="BPLR01010658">
    <property type="protein sequence ID" value="GIY40783.1"/>
    <property type="molecule type" value="Genomic_DNA"/>
</dbReference>
<keyword evidence="2" id="KW-1185">Reference proteome</keyword>
<evidence type="ECO:0000313" key="1">
    <source>
        <dbReference type="EMBL" id="GIY40783.1"/>
    </source>
</evidence>
<gene>
    <name evidence="1" type="ORF">CEXT_463061</name>
</gene>
<accession>A0AAV4T2B5</accession>
<protein>
    <submittedName>
        <fullName evidence="1">Uncharacterized protein</fullName>
    </submittedName>
</protein>